<dbReference type="Proteomes" id="UP001597185">
    <property type="component" value="Unassembled WGS sequence"/>
</dbReference>
<accession>A0ABD6BZM4</accession>
<dbReference type="Pfam" id="PF23420">
    <property type="entry name" value="DUF7108_C"/>
    <property type="match status" value="1"/>
</dbReference>
<feature type="compositionally biased region" description="Basic and acidic residues" evidence="1">
    <location>
        <begin position="10"/>
        <end position="20"/>
    </location>
</feature>
<dbReference type="EMBL" id="JBHUDB010000004">
    <property type="protein sequence ID" value="MFD1570597.1"/>
    <property type="molecule type" value="Genomic_DNA"/>
</dbReference>
<sequence length="239" mass="26461">MTGTDDEPPEWARERARELMAADADDTDAAAEAGDDDGDQETAANADDERDATEDRVPDLPADVVDEAERLTRLARETDDDAAAEFYRDRRDELVTDHDYVPRLRGDDDTLVMYPDEWMADGTVQLDRIETTERAVEVSLSGPGDADRFQEIAAYNDAVATAVAERESNVHADTARTFAAFMSNHYVRPIDDATPDMRAEFREEYLVRNGWPSEEQLAVADESLSVIEAVAADVDGPDA</sequence>
<dbReference type="Pfam" id="PF23418">
    <property type="entry name" value="DUF7108"/>
    <property type="match status" value="1"/>
</dbReference>
<evidence type="ECO:0008006" key="6">
    <source>
        <dbReference type="Google" id="ProtNLM"/>
    </source>
</evidence>
<gene>
    <name evidence="4" type="ORF">ACFR9T_08340</name>
</gene>
<dbReference type="AlphaFoldDB" id="A0ABD6BZM4"/>
<feature type="domain" description="DUF7108" evidence="3">
    <location>
        <begin position="147"/>
        <end position="232"/>
    </location>
</feature>
<keyword evidence="5" id="KW-1185">Reference proteome</keyword>
<dbReference type="InterPro" id="IPR055532">
    <property type="entry name" value="DUF7108_N"/>
</dbReference>
<reference evidence="4 5" key="1">
    <citation type="journal article" date="2019" name="Int. J. Syst. Evol. Microbiol.">
        <title>The Global Catalogue of Microorganisms (GCM) 10K type strain sequencing project: providing services to taxonomists for standard genome sequencing and annotation.</title>
        <authorList>
            <consortium name="The Broad Institute Genomics Platform"/>
            <consortium name="The Broad Institute Genome Sequencing Center for Infectious Disease"/>
            <person name="Wu L."/>
            <person name="Ma J."/>
        </authorList>
    </citation>
    <scope>NUCLEOTIDE SEQUENCE [LARGE SCALE GENOMIC DNA]</scope>
    <source>
        <strain evidence="4 5">CGMCC 1.12689</strain>
    </source>
</reference>
<proteinExistence type="predicted"/>
<dbReference type="InterPro" id="IPR056494">
    <property type="entry name" value="DUF7108_C"/>
</dbReference>
<evidence type="ECO:0000259" key="3">
    <source>
        <dbReference type="Pfam" id="PF23420"/>
    </source>
</evidence>
<organism evidence="4 5">
    <name type="scientific">Halorubrum laminariae</name>
    <dbReference type="NCBI Taxonomy" id="1433523"/>
    <lineage>
        <taxon>Archaea</taxon>
        <taxon>Methanobacteriati</taxon>
        <taxon>Methanobacteriota</taxon>
        <taxon>Stenosarchaea group</taxon>
        <taxon>Halobacteria</taxon>
        <taxon>Halobacteriales</taxon>
        <taxon>Haloferacaceae</taxon>
        <taxon>Halorubrum</taxon>
    </lineage>
</organism>
<evidence type="ECO:0000313" key="5">
    <source>
        <dbReference type="Proteomes" id="UP001597185"/>
    </source>
</evidence>
<evidence type="ECO:0000313" key="4">
    <source>
        <dbReference type="EMBL" id="MFD1570597.1"/>
    </source>
</evidence>
<feature type="region of interest" description="Disordered" evidence="1">
    <location>
        <begin position="1"/>
        <end position="62"/>
    </location>
</feature>
<name>A0ABD6BZM4_9EURY</name>
<feature type="domain" description="DUF7108" evidence="2">
    <location>
        <begin position="59"/>
        <end position="142"/>
    </location>
</feature>
<evidence type="ECO:0000256" key="1">
    <source>
        <dbReference type="SAM" id="MobiDB-lite"/>
    </source>
</evidence>
<comment type="caution">
    <text evidence="4">The sequence shown here is derived from an EMBL/GenBank/DDBJ whole genome shotgun (WGS) entry which is preliminary data.</text>
</comment>
<feature type="compositionally biased region" description="Acidic residues" evidence="1">
    <location>
        <begin position="23"/>
        <end position="52"/>
    </location>
</feature>
<protein>
    <recommendedName>
        <fullName evidence="6">RnhA operon protein</fullName>
    </recommendedName>
</protein>
<dbReference type="RefSeq" id="WP_256416852.1">
    <property type="nucleotide sequence ID" value="NZ_JANHDL010000001.1"/>
</dbReference>
<evidence type="ECO:0000259" key="2">
    <source>
        <dbReference type="Pfam" id="PF23418"/>
    </source>
</evidence>